<dbReference type="AlphaFoldDB" id="A0A542DLK5"/>
<dbReference type="Proteomes" id="UP000320876">
    <property type="component" value="Unassembled WGS sequence"/>
</dbReference>
<dbReference type="RefSeq" id="WP_141999713.1">
    <property type="nucleotide sequence ID" value="NZ_VFML01000001.1"/>
</dbReference>
<gene>
    <name evidence="1" type="ORF">FB471_3739</name>
</gene>
<comment type="caution">
    <text evidence="1">The sequence shown here is derived from an EMBL/GenBank/DDBJ whole genome shotgun (WGS) entry which is preliminary data.</text>
</comment>
<proteinExistence type="predicted"/>
<accession>A0A542DLK5</accession>
<evidence type="ECO:0000313" key="1">
    <source>
        <dbReference type="EMBL" id="TQJ03963.1"/>
    </source>
</evidence>
<dbReference type="EMBL" id="VFML01000001">
    <property type="protein sequence ID" value="TQJ03963.1"/>
    <property type="molecule type" value="Genomic_DNA"/>
</dbReference>
<name>A0A542DLK5_AMYCI</name>
<sequence>MAEGFQVDDLNRLARPLAEGARNLSDLATDAPTIPNAGDSTGIVASALVVLSGVVGKVTMAAADSADDAQAAQNSYDAADQAAGAELAVPCREIG</sequence>
<keyword evidence="2" id="KW-1185">Reference proteome</keyword>
<organism evidence="1 2">
    <name type="scientific">Amycolatopsis cihanbeyliensis</name>
    <dbReference type="NCBI Taxonomy" id="1128664"/>
    <lineage>
        <taxon>Bacteria</taxon>
        <taxon>Bacillati</taxon>
        <taxon>Actinomycetota</taxon>
        <taxon>Actinomycetes</taxon>
        <taxon>Pseudonocardiales</taxon>
        <taxon>Pseudonocardiaceae</taxon>
        <taxon>Amycolatopsis</taxon>
    </lineage>
</organism>
<reference evidence="1 2" key="1">
    <citation type="submission" date="2019-06" db="EMBL/GenBank/DDBJ databases">
        <title>Sequencing the genomes of 1000 actinobacteria strains.</title>
        <authorList>
            <person name="Klenk H.-P."/>
        </authorList>
    </citation>
    <scope>NUCLEOTIDE SEQUENCE [LARGE SCALE GENOMIC DNA]</scope>
    <source>
        <strain evidence="1 2">DSM 45679</strain>
    </source>
</reference>
<dbReference type="OrthoDB" id="9842966at2"/>
<protein>
    <submittedName>
        <fullName evidence="1">Uncharacterized protein</fullName>
    </submittedName>
</protein>
<evidence type="ECO:0000313" key="2">
    <source>
        <dbReference type="Proteomes" id="UP000320876"/>
    </source>
</evidence>